<organism evidence="1 2">
    <name type="scientific">Spirosoma linguale (strain ATCC 33905 / DSM 74 / LMG 10896 / Claus 1)</name>
    <dbReference type="NCBI Taxonomy" id="504472"/>
    <lineage>
        <taxon>Bacteria</taxon>
        <taxon>Pseudomonadati</taxon>
        <taxon>Bacteroidota</taxon>
        <taxon>Cytophagia</taxon>
        <taxon>Cytophagales</taxon>
        <taxon>Cytophagaceae</taxon>
        <taxon>Spirosoma</taxon>
    </lineage>
</organism>
<keyword evidence="2" id="KW-1185">Reference proteome</keyword>
<keyword evidence="1" id="KW-0614">Plasmid</keyword>
<proteinExistence type="predicted"/>
<name>D2QVT7_SPILD</name>
<evidence type="ECO:0000313" key="2">
    <source>
        <dbReference type="Proteomes" id="UP000002028"/>
    </source>
</evidence>
<gene>
    <name evidence="1" type="ordered locus">Slin_6975</name>
</gene>
<sequence length="136" mass="16086">MLTKTEPIIVKIVDLKLTDRYDGIVSFSTESGHVFEAFFWGDNYLIGEERLINLERLSLSYDWMTTFKKNPTCERKLERGPSQCEYFGYGQILQIRPVIADFGDFKLDLGDWTNDDRVINEFIYWHIDRLEIALNY</sequence>
<dbReference type="KEGG" id="sli:Slin_6975"/>
<geneLocation type="plasmid" evidence="1 2">
    <name>pSLIN03</name>
</geneLocation>
<dbReference type="HOGENOM" id="CLU_1915144_0_0_10"/>
<dbReference type="RefSeq" id="WP_012931398.1">
    <property type="nucleotide sequence ID" value="NC_013733.1"/>
</dbReference>
<dbReference type="AlphaFoldDB" id="D2QVT7"/>
<dbReference type="EMBL" id="CP001772">
    <property type="protein sequence ID" value="ADB42919.1"/>
    <property type="molecule type" value="Genomic_DNA"/>
</dbReference>
<evidence type="ECO:0000313" key="1">
    <source>
        <dbReference type="EMBL" id="ADB42919.1"/>
    </source>
</evidence>
<accession>D2QVT7</accession>
<reference evidence="1 2" key="1">
    <citation type="journal article" date="2010" name="Stand. Genomic Sci.">
        <title>Complete genome sequence of Spirosoma linguale type strain (1).</title>
        <authorList>
            <person name="Lail K."/>
            <person name="Sikorski J."/>
            <person name="Saunders E."/>
            <person name="Lapidus A."/>
            <person name="Glavina Del Rio T."/>
            <person name="Copeland A."/>
            <person name="Tice H."/>
            <person name="Cheng J.-F."/>
            <person name="Lucas S."/>
            <person name="Nolan M."/>
            <person name="Bruce D."/>
            <person name="Goodwin L."/>
            <person name="Pitluck S."/>
            <person name="Ivanova N."/>
            <person name="Mavromatis K."/>
            <person name="Ovchinnikova G."/>
            <person name="Pati A."/>
            <person name="Chen A."/>
            <person name="Palaniappan K."/>
            <person name="Land M."/>
            <person name="Hauser L."/>
            <person name="Chang Y.-J."/>
            <person name="Jeffries C.D."/>
            <person name="Chain P."/>
            <person name="Brettin T."/>
            <person name="Detter J.C."/>
            <person name="Schuetze A."/>
            <person name="Rohde M."/>
            <person name="Tindall B.J."/>
            <person name="Goeker M."/>
            <person name="Bristow J."/>
            <person name="Eisen J.A."/>
            <person name="Markowitz V."/>
            <person name="Hugenholtz P."/>
            <person name="Kyrpides N.C."/>
            <person name="Klenk H.-P."/>
            <person name="Chen F."/>
        </authorList>
    </citation>
    <scope>NUCLEOTIDE SEQUENCE [LARGE SCALE GENOMIC DNA]</scope>
    <source>
        <strain evidence="2">ATCC 33905 / DSM 74 / LMG 10896 / Claus 1</strain>
    </source>
</reference>
<dbReference type="Proteomes" id="UP000002028">
    <property type="component" value="Plasmid pSLIN03"/>
</dbReference>
<protein>
    <submittedName>
        <fullName evidence="1">Uncharacterized protein</fullName>
    </submittedName>
</protein>